<dbReference type="InterPro" id="IPR057965">
    <property type="entry name" value="STEEP1_dom"/>
</dbReference>
<dbReference type="InterPro" id="IPR029704">
    <property type="entry name" value="STEEP-like"/>
</dbReference>
<feature type="region of interest" description="Disordered" evidence="2">
    <location>
        <begin position="1"/>
        <end position="28"/>
    </location>
</feature>
<evidence type="ECO:0000256" key="2">
    <source>
        <dbReference type="SAM" id="MobiDB-lite"/>
    </source>
</evidence>
<dbReference type="GO" id="GO:0090158">
    <property type="term" value="P:endoplasmic reticulum membrane organization"/>
    <property type="evidence" value="ECO:0007669"/>
    <property type="project" value="TreeGrafter"/>
</dbReference>
<gene>
    <name evidence="4" type="ORF">BDZ90DRAFT_215745</name>
</gene>
<dbReference type="GeneID" id="37026069"/>
<dbReference type="RefSeq" id="XP_025364737.1">
    <property type="nucleotide sequence ID" value="XM_025504246.1"/>
</dbReference>
<keyword evidence="5" id="KW-1185">Reference proteome</keyword>
<evidence type="ECO:0000256" key="1">
    <source>
        <dbReference type="ARBA" id="ARBA00024205"/>
    </source>
</evidence>
<protein>
    <recommendedName>
        <fullName evidence="3">STEEP1 domain-containing protein</fullName>
    </recommendedName>
</protein>
<reference evidence="4 5" key="1">
    <citation type="journal article" date="2018" name="Mol. Biol. Evol.">
        <title>Broad Genomic Sampling Reveals a Smut Pathogenic Ancestry of the Fungal Clade Ustilaginomycotina.</title>
        <authorList>
            <person name="Kijpornyongpan T."/>
            <person name="Mondo S.J."/>
            <person name="Barry K."/>
            <person name="Sandor L."/>
            <person name="Lee J."/>
            <person name="Lipzen A."/>
            <person name="Pangilinan J."/>
            <person name="LaButti K."/>
            <person name="Hainaut M."/>
            <person name="Henrissat B."/>
            <person name="Grigoriev I.V."/>
            <person name="Spatafora J.W."/>
            <person name="Aime M.C."/>
        </authorList>
    </citation>
    <scope>NUCLEOTIDE SEQUENCE [LARGE SCALE GENOMIC DNA]</scope>
    <source>
        <strain evidence="4 5">MCA 5214</strain>
    </source>
</reference>
<evidence type="ECO:0000313" key="5">
    <source>
        <dbReference type="Proteomes" id="UP000245884"/>
    </source>
</evidence>
<feature type="compositionally biased region" description="Low complexity" evidence="2">
    <location>
        <begin position="15"/>
        <end position="28"/>
    </location>
</feature>
<dbReference type="Pfam" id="PF25809">
    <property type="entry name" value="STEEP1"/>
    <property type="match status" value="1"/>
</dbReference>
<dbReference type="AlphaFoldDB" id="A0A316V3V5"/>
<sequence>MPKIVSRSVISSSDGPSSATGAGNAAAGGSTQPLRIFYCLCGDFALVCDQSLDELPKRPLDGARVMRCLDSPKGTKKTTFKLSARQGKQIMLRRPDGTLEKQYRFHCSRCDLPLGYEVTPPPLKSGKFTYILPGALTEVQGTAPPDALLEA</sequence>
<evidence type="ECO:0000313" key="4">
    <source>
        <dbReference type="EMBL" id="PWN30125.1"/>
    </source>
</evidence>
<name>A0A316V3V5_9BASI</name>
<dbReference type="STRING" id="1569628.A0A316V3V5"/>
<dbReference type="GO" id="GO:0006888">
    <property type="term" value="P:endoplasmic reticulum to Golgi vesicle-mediated transport"/>
    <property type="evidence" value="ECO:0007669"/>
    <property type="project" value="TreeGrafter"/>
</dbReference>
<dbReference type="GO" id="GO:0005737">
    <property type="term" value="C:cytoplasm"/>
    <property type="evidence" value="ECO:0007669"/>
    <property type="project" value="GOC"/>
</dbReference>
<evidence type="ECO:0000259" key="3">
    <source>
        <dbReference type="Pfam" id="PF25809"/>
    </source>
</evidence>
<accession>A0A316V3V5</accession>
<dbReference type="PANTHER" id="PTHR46355">
    <property type="entry name" value="UPF0428 PROTEIN CXORF56"/>
    <property type="match status" value="1"/>
</dbReference>
<dbReference type="Proteomes" id="UP000245884">
    <property type="component" value="Unassembled WGS sequence"/>
</dbReference>
<comment type="similarity">
    <text evidence="1">Belongs to the STEEP1 family.</text>
</comment>
<organism evidence="4 5">
    <name type="scientific">Jaminaea rosea</name>
    <dbReference type="NCBI Taxonomy" id="1569628"/>
    <lineage>
        <taxon>Eukaryota</taxon>
        <taxon>Fungi</taxon>
        <taxon>Dikarya</taxon>
        <taxon>Basidiomycota</taxon>
        <taxon>Ustilaginomycotina</taxon>
        <taxon>Exobasidiomycetes</taxon>
        <taxon>Microstromatales</taxon>
        <taxon>Microstromatales incertae sedis</taxon>
        <taxon>Jaminaea</taxon>
    </lineage>
</organism>
<dbReference type="PANTHER" id="PTHR46355:SF1">
    <property type="entry name" value="STING ER EXIT PROTEIN"/>
    <property type="match status" value="1"/>
</dbReference>
<feature type="domain" description="STEEP1" evidence="3">
    <location>
        <begin position="30"/>
        <end position="144"/>
    </location>
</feature>
<proteinExistence type="inferred from homology"/>
<dbReference type="OrthoDB" id="418131at2759"/>
<dbReference type="EMBL" id="KZ819662">
    <property type="protein sequence ID" value="PWN30125.1"/>
    <property type="molecule type" value="Genomic_DNA"/>
</dbReference>